<organism evidence="3 4">
    <name type="scientific">Colletotrichum liriopes</name>
    <dbReference type="NCBI Taxonomy" id="708192"/>
    <lineage>
        <taxon>Eukaryota</taxon>
        <taxon>Fungi</taxon>
        <taxon>Dikarya</taxon>
        <taxon>Ascomycota</taxon>
        <taxon>Pezizomycotina</taxon>
        <taxon>Sordariomycetes</taxon>
        <taxon>Hypocreomycetidae</taxon>
        <taxon>Glomerellales</taxon>
        <taxon>Glomerellaceae</taxon>
        <taxon>Colletotrichum</taxon>
        <taxon>Colletotrichum spaethianum species complex</taxon>
    </lineage>
</organism>
<feature type="compositionally biased region" description="Low complexity" evidence="1">
    <location>
        <begin position="137"/>
        <end position="177"/>
    </location>
</feature>
<proteinExistence type="predicted"/>
<feature type="signal peptide" evidence="2">
    <location>
        <begin position="1"/>
        <end position="19"/>
    </location>
</feature>
<gene>
    <name evidence="3" type="ORF">ColLi_13616</name>
</gene>
<dbReference type="AlphaFoldDB" id="A0AA37M0U9"/>
<evidence type="ECO:0000256" key="2">
    <source>
        <dbReference type="SAM" id="SignalP"/>
    </source>
</evidence>
<dbReference type="Proteomes" id="UP001055172">
    <property type="component" value="Unassembled WGS sequence"/>
</dbReference>
<sequence length="370" mass="38991">MKTSAILSVVLGLPLLASAAICNNNCGRAVAGTARRDPPLTARRSQCEALVSSTVTIDPEAATATVGPVNPRNVHRPRQAGSAPVLTGTVPAYASSCADITAYWSACQCFSGVVATTRTITSTATFTGNVSSSTVITTSPFSPTSSLETTSTGSSSSTLTFTNTTSSVSTGSTCTPTPVLPNPTPLITSGDDEFTSATLPFPIGVFGTYDTNVYVSINGRVSLNPETSRYTNSPLPDSQIPRISVLAFYDDLIIQSGTTQGVAYQVFGSNTGNRTVIFEWVAAHYEFANQFYHFTSTFEEARPGIVTFRYYTTTDKGSSATVGAQNLVGSQSFVQYSFDSPGSIQDRTFVRLDTTGTGTFTTGTFNTTEC</sequence>
<evidence type="ECO:0000313" key="3">
    <source>
        <dbReference type="EMBL" id="GJC90778.1"/>
    </source>
</evidence>
<evidence type="ECO:0000313" key="4">
    <source>
        <dbReference type="Proteomes" id="UP001055172"/>
    </source>
</evidence>
<keyword evidence="4" id="KW-1185">Reference proteome</keyword>
<reference evidence="3 4" key="1">
    <citation type="submission" date="2021-07" db="EMBL/GenBank/DDBJ databases">
        <title>Genome data of Colletotrichum spaethianum.</title>
        <authorList>
            <person name="Utami Y.D."/>
            <person name="Hiruma K."/>
        </authorList>
    </citation>
    <scope>NUCLEOTIDE SEQUENCE [LARGE SCALE GENOMIC DNA]</scope>
    <source>
        <strain evidence="3 4">MAFF 242679</strain>
    </source>
</reference>
<comment type="caution">
    <text evidence="3">The sequence shown here is derived from an EMBL/GenBank/DDBJ whole genome shotgun (WGS) entry which is preliminary data.</text>
</comment>
<keyword evidence="2" id="KW-0732">Signal</keyword>
<feature type="region of interest" description="Disordered" evidence="1">
    <location>
        <begin position="137"/>
        <end position="179"/>
    </location>
</feature>
<protein>
    <submittedName>
        <fullName evidence="3">Uncharacterized protein</fullName>
    </submittedName>
</protein>
<accession>A0AA37M0U9</accession>
<name>A0AA37M0U9_9PEZI</name>
<evidence type="ECO:0000256" key="1">
    <source>
        <dbReference type="SAM" id="MobiDB-lite"/>
    </source>
</evidence>
<feature type="chain" id="PRO_5041357022" evidence="2">
    <location>
        <begin position="20"/>
        <end position="370"/>
    </location>
</feature>
<dbReference type="EMBL" id="BPPX01000059">
    <property type="protein sequence ID" value="GJC90778.1"/>
    <property type="molecule type" value="Genomic_DNA"/>
</dbReference>